<dbReference type="EMBL" id="AP022870">
    <property type="protein sequence ID" value="BCB74602.1"/>
    <property type="molecule type" value="Genomic_DNA"/>
</dbReference>
<dbReference type="InterPro" id="IPR010982">
    <property type="entry name" value="Lambda_DNA-bd_dom_sf"/>
</dbReference>
<protein>
    <submittedName>
        <fullName evidence="2">Transcriptional regulator</fullName>
    </submittedName>
</protein>
<dbReference type="GO" id="GO:0003677">
    <property type="term" value="F:DNA binding"/>
    <property type="evidence" value="ECO:0007669"/>
    <property type="project" value="InterPro"/>
</dbReference>
<dbReference type="SMART" id="SM00530">
    <property type="entry name" value="HTH_XRE"/>
    <property type="match status" value="1"/>
</dbReference>
<evidence type="ECO:0000259" key="1">
    <source>
        <dbReference type="PROSITE" id="PS50943"/>
    </source>
</evidence>
<dbReference type="KEGG" id="pfla:Pflav_010120"/>
<dbReference type="CDD" id="cd00093">
    <property type="entry name" value="HTH_XRE"/>
    <property type="match status" value="1"/>
</dbReference>
<evidence type="ECO:0000313" key="2">
    <source>
        <dbReference type="EMBL" id="BCB74602.1"/>
    </source>
</evidence>
<dbReference type="PANTHER" id="PTHR35010:SF2">
    <property type="entry name" value="BLL4672 PROTEIN"/>
    <property type="match status" value="1"/>
</dbReference>
<gene>
    <name evidence="2" type="ORF">Pflav_010120</name>
</gene>
<dbReference type="PANTHER" id="PTHR35010">
    <property type="entry name" value="BLL4672 PROTEIN-RELATED"/>
    <property type="match status" value="1"/>
</dbReference>
<dbReference type="AlphaFoldDB" id="A0A6F8XLB1"/>
<dbReference type="Gene3D" id="3.30.450.180">
    <property type="match status" value="1"/>
</dbReference>
<dbReference type="PROSITE" id="PS50943">
    <property type="entry name" value="HTH_CROC1"/>
    <property type="match status" value="1"/>
</dbReference>
<dbReference type="Gene3D" id="1.10.260.40">
    <property type="entry name" value="lambda repressor-like DNA-binding domains"/>
    <property type="match status" value="1"/>
</dbReference>
<keyword evidence="3" id="KW-1185">Reference proteome</keyword>
<name>A0A6F8XLB1_9ACTN</name>
<reference evidence="2 3" key="1">
    <citation type="submission" date="2020-03" db="EMBL/GenBank/DDBJ databases">
        <title>Whole genome shotgun sequence of Phytohabitans flavus NBRC 107702.</title>
        <authorList>
            <person name="Komaki H."/>
            <person name="Tamura T."/>
        </authorList>
    </citation>
    <scope>NUCLEOTIDE SEQUENCE [LARGE SCALE GENOMIC DNA]</scope>
    <source>
        <strain evidence="2 3">NBRC 107702</strain>
    </source>
</reference>
<evidence type="ECO:0000313" key="3">
    <source>
        <dbReference type="Proteomes" id="UP000502508"/>
    </source>
</evidence>
<dbReference type="InterPro" id="IPR041413">
    <property type="entry name" value="MLTR_LBD"/>
</dbReference>
<feature type="domain" description="HTH cro/C1-type" evidence="1">
    <location>
        <begin position="29"/>
        <end position="82"/>
    </location>
</feature>
<sequence>MIDRAGLAAFLRRRRAALQPEDVGLARGRRRRIAGLRREEVAALCRLSADYYSRLEQGRGPFPSERLIASIAQGMHLSLDERDHLFRLAGHRPPAKDATSYHISPGLLRIFDRLTDSPSEIVNELGETLRQTPLGIALTGDNTRYAGPARSAFYRWFTDPAERALYHPGDHDHQSRVFAAAIRKAVTLRGPESRAAQLADLLLARSREFPALWREPTVDLDLIGDKRFAHPELGALELSCHTLHDPEQEHTLVVYTAVPGSESYNKLQLLSVIAPF</sequence>
<reference evidence="2 3" key="2">
    <citation type="submission" date="2020-03" db="EMBL/GenBank/DDBJ databases">
        <authorList>
            <person name="Ichikawa N."/>
            <person name="Kimura A."/>
            <person name="Kitahashi Y."/>
            <person name="Uohara A."/>
        </authorList>
    </citation>
    <scope>NUCLEOTIDE SEQUENCE [LARGE SCALE GENOMIC DNA]</scope>
    <source>
        <strain evidence="2 3">NBRC 107702</strain>
    </source>
</reference>
<proteinExistence type="predicted"/>
<organism evidence="2 3">
    <name type="scientific">Phytohabitans flavus</name>
    <dbReference type="NCBI Taxonomy" id="1076124"/>
    <lineage>
        <taxon>Bacteria</taxon>
        <taxon>Bacillati</taxon>
        <taxon>Actinomycetota</taxon>
        <taxon>Actinomycetes</taxon>
        <taxon>Micromonosporales</taxon>
        <taxon>Micromonosporaceae</taxon>
    </lineage>
</organism>
<dbReference type="Proteomes" id="UP000502508">
    <property type="component" value="Chromosome"/>
</dbReference>
<dbReference type="InterPro" id="IPR001387">
    <property type="entry name" value="Cro/C1-type_HTH"/>
</dbReference>
<dbReference type="Pfam" id="PF13560">
    <property type="entry name" value="HTH_31"/>
    <property type="match status" value="1"/>
</dbReference>
<dbReference type="Pfam" id="PF17765">
    <property type="entry name" value="MLTR_LBD"/>
    <property type="match status" value="1"/>
</dbReference>
<dbReference type="SUPFAM" id="SSF47413">
    <property type="entry name" value="lambda repressor-like DNA-binding domains"/>
    <property type="match status" value="1"/>
</dbReference>
<accession>A0A6F8XLB1</accession>
<dbReference type="RefSeq" id="WP_173034037.1">
    <property type="nucleotide sequence ID" value="NZ_AP022870.1"/>
</dbReference>